<keyword evidence="11" id="KW-0472">Membrane</keyword>
<comment type="similarity">
    <text evidence="3 13">Belongs to the cytochrome P450 family.</text>
</comment>
<dbReference type="PANTHER" id="PTHR24282">
    <property type="entry name" value="CYTOCHROME P450 FAMILY MEMBER"/>
    <property type="match status" value="1"/>
</dbReference>
<evidence type="ECO:0000256" key="13">
    <source>
        <dbReference type="RuleBase" id="RU000461"/>
    </source>
</evidence>
<evidence type="ECO:0000313" key="14">
    <source>
        <dbReference type="EMBL" id="VVA97643.1"/>
    </source>
</evidence>
<dbReference type="InterPro" id="IPR036396">
    <property type="entry name" value="Cyt_P450_sf"/>
</dbReference>
<keyword evidence="5" id="KW-0812">Transmembrane</keyword>
<sequence>MMEECKLFYFSGQETTSVLFSWIMLLLSQHQDWQARAREEVMQVFGDKTPDLEDINQLKVAISSSHRNDRAVHKETKLGDLTLPAGVQVHMPILLIHRDTKLWGDDAAEFKPERFKDGISKATKNQVCFLPFGWGPRTCVAQNYALLEAKMAMALILQRFSLELSPSYVHLPYKVITIHPKLGAPIILHKL</sequence>
<evidence type="ECO:0000256" key="9">
    <source>
        <dbReference type="ARBA" id="ARBA00023004"/>
    </source>
</evidence>
<evidence type="ECO:0000313" key="15">
    <source>
        <dbReference type="Proteomes" id="UP000489600"/>
    </source>
</evidence>
<name>A0A565B7M0_9BRAS</name>
<keyword evidence="4 12" id="KW-0349">Heme</keyword>
<dbReference type="OrthoDB" id="1071796at2759"/>
<dbReference type="GO" id="GO:0004497">
    <property type="term" value="F:monooxygenase activity"/>
    <property type="evidence" value="ECO:0007669"/>
    <property type="project" value="UniProtKB-KW"/>
</dbReference>
<dbReference type="PRINTS" id="PR00385">
    <property type="entry name" value="P450"/>
</dbReference>
<gene>
    <name evidence="14" type="ORF">ANE_LOCUS8088</name>
</gene>
<dbReference type="GO" id="GO:0016020">
    <property type="term" value="C:membrane"/>
    <property type="evidence" value="ECO:0007669"/>
    <property type="project" value="UniProtKB-SubCell"/>
</dbReference>
<keyword evidence="10 13" id="KW-0503">Monooxygenase</keyword>
<dbReference type="EMBL" id="CABITT030000003">
    <property type="protein sequence ID" value="VVA97643.1"/>
    <property type="molecule type" value="Genomic_DNA"/>
</dbReference>
<dbReference type="GO" id="GO:0005506">
    <property type="term" value="F:iron ion binding"/>
    <property type="evidence" value="ECO:0007669"/>
    <property type="project" value="InterPro"/>
</dbReference>
<dbReference type="PRINTS" id="PR00463">
    <property type="entry name" value="EP450I"/>
</dbReference>
<dbReference type="InterPro" id="IPR002401">
    <property type="entry name" value="Cyt_P450_E_grp-I"/>
</dbReference>
<evidence type="ECO:0000256" key="10">
    <source>
        <dbReference type="ARBA" id="ARBA00023033"/>
    </source>
</evidence>
<organism evidence="14 15">
    <name type="scientific">Arabis nemorensis</name>
    <dbReference type="NCBI Taxonomy" id="586526"/>
    <lineage>
        <taxon>Eukaryota</taxon>
        <taxon>Viridiplantae</taxon>
        <taxon>Streptophyta</taxon>
        <taxon>Embryophyta</taxon>
        <taxon>Tracheophyta</taxon>
        <taxon>Spermatophyta</taxon>
        <taxon>Magnoliopsida</taxon>
        <taxon>eudicotyledons</taxon>
        <taxon>Gunneridae</taxon>
        <taxon>Pentapetalae</taxon>
        <taxon>rosids</taxon>
        <taxon>malvids</taxon>
        <taxon>Brassicales</taxon>
        <taxon>Brassicaceae</taxon>
        <taxon>Arabideae</taxon>
        <taxon>Arabis</taxon>
    </lineage>
</organism>
<dbReference type="SUPFAM" id="SSF48264">
    <property type="entry name" value="Cytochrome P450"/>
    <property type="match status" value="1"/>
</dbReference>
<dbReference type="InterPro" id="IPR050665">
    <property type="entry name" value="Cytochrome_P450_Monooxygen"/>
</dbReference>
<evidence type="ECO:0000256" key="2">
    <source>
        <dbReference type="ARBA" id="ARBA00004167"/>
    </source>
</evidence>
<keyword evidence="7" id="KW-1133">Transmembrane helix</keyword>
<dbReference type="Proteomes" id="UP000489600">
    <property type="component" value="Unassembled WGS sequence"/>
</dbReference>
<evidence type="ECO:0000256" key="5">
    <source>
        <dbReference type="ARBA" id="ARBA00022692"/>
    </source>
</evidence>
<dbReference type="PROSITE" id="PS00086">
    <property type="entry name" value="CYTOCHROME_P450"/>
    <property type="match status" value="1"/>
</dbReference>
<keyword evidence="15" id="KW-1185">Reference proteome</keyword>
<comment type="caution">
    <text evidence="14">The sequence shown here is derived from an EMBL/GenBank/DDBJ whole genome shotgun (WGS) entry which is preliminary data.</text>
</comment>
<dbReference type="InterPro" id="IPR017972">
    <property type="entry name" value="Cyt_P450_CS"/>
</dbReference>
<evidence type="ECO:0000256" key="4">
    <source>
        <dbReference type="ARBA" id="ARBA00022617"/>
    </source>
</evidence>
<evidence type="ECO:0000256" key="7">
    <source>
        <dbReference type="ARBA" id="ARBA00022989"/>
    </source>
</evidence>
<dbReference type="InterPro" id="IPR001128">
    <property type="entry name" value="Cyt_P450"/>
</dbReference>
<dbReference type="PANTHER" id="PTHR24282:SF274">
    <property type="entry name" value="CYTOCHROME P450, FAMILY 72, SUBFAMILY A, POLYPEPTIDE 9"/>
    <property type="match status" value="1"/>
</dbReference>
<comment type="subcellular location">
    <subcellularLocation>
        <location evidence="2">Membrane</location>
        <topology evidence="2">Single-pass membrane protein</topology>
    </subcellularLocation>
</comment>
<dbReference type="AlphaFoldDB" id="A0A565B7M0"/>
<keyword evidence="9 12" id="KW-0408">Iron</keyword>
<keyword evidence="8 13" id="KW-0560">Oxidoreductase</keyword>
<evidence type="ECO:0000256" key="6">
    <source>
        <dbReference type="ARBA" id="ARBA00022723"/>
    </source>
</evidence>
<keyword evidence="6 12" id="KW-0479">Metal-binding</keyword>
<dbReference type="Gene3D" id="1.10.630.10">
    <property type="entry name" value="Cytochrome P450"/>
    <property type="match status" value="1"/>
</dbReference>
<evidence type="ECO:0008006" key="16">
    <source>
        <dbReference type="Google" id="ProtNLM"/>
    </source>
</evidence>
<accession>A0A565B7M0</accession>
<protein>
    <recommendedName>
        <fullName evidence="16">Cytochrome P450</fullName>
    </recommendedName>
</protein>
<feature type="binding site" description="axial binding residue" evidence="12">
    <location>
        <position position="139"/>
    </location>
    <ligand>
        <name>heme</name>
        <dbReference type="ChEBI" id="CHEBI:30413"/>
    </ligand>
    <ligandPart>
        <name>Fe</name>
        <dbReference type="ChEBI" id="CHEBI:18248"/>
    </ligandPart>
</feature>
<evidence type="ECO:0000256" key="3">
    <source>
        <dbReference type="ARBA" id="ARBA00010617"/>
    </source>
</evidence>
<evidence type="ECO:0000256" key="11">
    <source>
        <dbReference type="ARBA" id="ARBA00023136"/>
    </source>
</evidence>
<dbReference type="GO" id="GO:0016705">
    <property type="term" value="F:oxidoreductase activity, acting on paired donors, with incorporation or reduction of molecular oxygen"/>
    <property type="evidence" value="ECO:0007669"/>
    <property type="project" value="InterPro"/>
</dbReference>
<evidence type="ECO:0000256" key="12">
    <source>
        <dbReference type="PIRSR" id="PIRSR602401-1"/>
    </source>
</evidence>
<proteinExistence type="inferred from homology"/>
<dbReference type="Pfam" id="PF00067">
    <property type="entry name" value="p450"/>
    <property type="match status" value="1"/>
</dbReference>
<evidence type="ECO:0000256" key="8">
    <source>
        <dbReference type="ARBA" id="ARBA00023002"/>
    </source>
</evidence>
<reference evidence="14" key="1">
    <citation type="submission" date="2019-07" db="EMBL/GenBank/DDBJ databases">
        <authorList>
            <person name="Dittberner H."/>
        </authorList>
    </citation>
    <scope>NUCLEOTIDE SEQUENCE [LARGE SCALE GENOMIC DNA]</scope>
</reference>
<evidence type="ECO:0000256" key="1">
    <source>
        <dbReference type="ARBA" id="ARBA00001971"/>
    </source>
</evidence>
<comment type="cofactor">
    <cofactor evidence="1 12">
        <name>heme</name>
        <dbReference type="ChEBI" id="CHEBI:30413"/>
    </cofactor>
</comment>
<dbReference type="GO" id="GO:0020037">
    <property type="term" value="F:heme binding"/>
    <property type="evidence" value="ECO:0007669"/>
    <property type="project" value="InterPro"/>
</dbReference>